<organism evidence="11 12">
    <name type="scientific">Parasulfitobacter algicola</name>
    <dbReference type="NCBI Taxonomy" id="2614809"/>
    <lineage>
        <taxon>Bacteria</taxon>
        <taxon>Pseudomonadati</taxon>
        <taxon>Pseudomonadota</taxon>
        <taxon>Alphaproteobacteria</taxon>
        <taxon>Rhodobacterales</taxon>
        <taxon>Roseobacteraceae</taxon>
        <taxon>Parasulfitobacter</taxon>
    </lineage>
</organism>
<evidence type="ECO:0000259" key="10">
    <source>
        <dbReference type="Pfam" id="PF02397"/>
    </source>
</evidence>
<comment type="caution">
    <text evidence="11">The sequence shown here is derived from an EMBL/GenBank/DDBJ whole genome shotgun (WGS) entry which is preliminary data.</text>
</comment>
<keyword evidence="7 9" id="KW-0472">Membrane</keyword>
<evidence type="ECO:0000256" key="6">
    <source>
        <dbReference type="ARBA" id="ARBA00022989"/>
    </source>
</evidence>
<evidence type="ECO:0000256" key="4">
    <source>
        <dbReference type="ARBA" id="ARBA00022679"/>
    </source>
</evidence>
<dbReference type="PANTHER" id="PTHR30576:SF4">
    <property type="entry name" value="UNDECAPRENYL-PHOSPHATE GALACTOSE PHOSPHOTRANSFERASE"/>
    <property type="match status" value="1"/>
</dbReference>
<dbReference type="InterPro" id="IPR003362">
    <property type="entry name" value="Bact_transf"/>
</dbReference>
<protein>
    <submittedName>
        <fullName evidence="11">Sugar transferase</fullName>
    </submittedName>
</protein>
<dbReference type="RefSeq" id="WP_174135238.1">
    <property type="nucleotide sequence ID" value="NZ_JABUFE010000001.1"/>
</dbReference>
<keyword evidence="3" id="KW-1003">Cell membrane</keyword>
<feature type="transmembrane region" description="Helical" evidence="9">
    <location>
        <begin position="30"/>
        <end position="53"/>
    </location>
</feature>
<evidence type="ECO:0000256" key="7">
    <source>
        <dbReference type="ARBA" id="ARBA00023136"/>
    </source>
</evidence>
<evidence type="ECO:0000256" key="2">
    <source>
        <dbReference type="ARBA" id="ARBA00006464"/>
    </source>
</evidence>
<evidence type="ECO:0000256" key="8">
    <source>
        <dbReference type="ARBA" id="ARBA00023169"/>
    </source>
</evidence>
<proteinExistence type="inferred from homology"/>
<name>A0ABX2ILV9_9RHOB</name>
<dbReference type="EMBL" id="JABUFE010000001">
    <property type="protein sequence ID" value="NSX53864.1"/>
    <property type="molecule type" value="Genomic_DNA"/>
</dbReference>
<keyword evidence="5 9" id="KW-0812">Transmembrane</keyword>
<evidence type="ECO:0000256" key="3">
    <source>
        <dbReference type="ARBA" id="ARBA00022475"/>
    </source>
</evidence>
<evidence type="ECO:0000256" key="1">
    <source>
        <dbReference type="ARBA" id="ARBA00004236"/>
    </source>
</evidence>
<dbReference type="PANTHER" id="PTHR30576">
    <property type="entry name" value="COLANIC BIOSYNTHESIS UDP-GLUCOSE LIPID CARRIER TRANSFERASE"/>
    <property type="match status" value="1"/>
</dbReference>
<keyword evidence="4 11" id="KW-0808">Transferase</keyword>
<comment type="similarity">
    <text evidence="2">Belongs to the bacterial sugar transferase family.</text>
</comment>
<evidence type="ECO:0000256" key="9">
    <source>
        <dbReference type="SAM" id="Phobius"/>
    </source>
</evidence>
<feature type="domain" description="Bacterial sugar transferase" evidence="10">
    <location>
        <begin position="28"/>
        <end position="220"/>
    </location>
</feature>
<comment type="subcellular location">
    <subcellularLocation>
        <location evidence="1">Cell membrane</location>
    </subcellularLocation>
</comment>
<evidence type="ECO:0000313" key="12">
    <source>
        <dbReference type="Proteomes" id="UP000777935"/>
    </source>
</evidence>
<evidence type="ECO:0000256" key="5">
    <source>
        <dbReference type="ARBA" id="ARBA00022692"/>
    </source>
</evidence>
<keyword evidence="6 9" id="KW-1133">Transmembrane helix</keyword>
<sequence length="224" mass="25382">MKDVLSNVNLETAAMPFPVRGVYIGARKRALDITLAIVILPAIIPILILLWAITRLDGAPGFYGQDRVGLDGRRFKCWKLRTMVVDAEQVLQGLCSENPDIAAEWNTHQKLSYDPRITWIGRFLRATSLDELPQIWNVLRGDMSFVGPRPFTTDQEELYIAAGGRAYFKMRPGISGPWQVEGRNETTFLGRIKYDNRYYEQVSLGYDLALLFKTVVVVLKSTGR</sequence>
<dbReference type="GO" id="GO:0016740">
    <property type="term" value="F:transferase activity"/>
    <property type="evidence" value="ECO:0007669"/>
    <property type="project" value="UniProtKB-KW"/>
</dbReference>
<dbReference type="Proteomes" id="UP000777935">
    <property type="component" value="Unassembled WGS sequence"/>
</dbReference>
<evidence type="ECO:0000313" key="11">
    <source>
        <dbReference type="EMBL" id="NSX53864.1"/>
    </source>
</evidence>
<keyword evidence="12" id="KW-1185">Reference proteome</keyword>
<gene>
    <name evidence="11" type="ORF">HRQ87_03525</name>
</gene>
<accession>A0ABX2ILV9</accession>
<keyword evidence="8" id="KW-0270">Exopolysaccharide synthesis</keyword>
<dbReference type="Pfam" id="PF02397">
    <property type="entry name" value="Bac_transf"/>
    <property type="match status" value="1"/>
</dbReference>
<reference evidence="11 12" key="1">
    <citation type="submission" date="2020-06" db="EMBL/GenBank/DDBJ databases">
        <title>Sulfitobacter algicola sp. nov., isolated from green algae.</title>
        <authorList>
            <person name="Wang C."/>
        </authorList>
    </citation>
    <scope>NUCLEOTIDE SEQUENCE [LARGE SCALE GENOMIC DNA]</scope>
    <source>
        <strain evidence="11 12">1151</strain>
    </source>
</reference>